<gene>
    <name evidence="1" type="ORF">FDA38_40450</name>
</gene>
<dbReference type="AlphaFoldDB" id="A0A4U3LFJ4"/>
<evidence type="ECO:0000313" key="1">
    <source>
        <dbReference type="EMBL" id="TKK73564.1"/>
    </source>
</evidence>
<comment type="caution">
    <text evidence="1">The sequence shown here is derived from an EMBL/GenBank/DDBJ whole genome shotgun (WGS) entry which is preliminary data.</text>
</comment>
<name>A0A4U3LFJ4_9ACTN</name>
<evidence type="ECO:0000313" key="2">
    <source>
        <dbReference type="Proteomes" id="UP000305836"/>
    </source>
</evidence>
<proteinExistence type="predicted"/>
<reference evidence="1 2" key="1">
    <citation type="submission" date="2019-04" db="EMBL/GenBank/DDBJ databases">
        <title>Kribbella sp. NEAU-THZ 27 nov., a novel actinomycete isolated from soil.</title>
        <authorList>
            <person name="Duan L."/>
        </authorList>
    </citation>
    <scope>NUCLEOTIDE SEQUENCE [LARGE SCALE GENOMIC DNA]</scope>
    <source>
        <strain evidence="2">NEAU-THZ27</strain>
    </source>
</reference>
<protein>
    <submittedName>
        <fullName evidence="1">DUF488 family protein</fullName>
    </submittedName>
</protein>
<dbReference type="EMBL" id="SZPZ01000007">
    <property type="protein sequence ID" value="TKK73564.1"/>
    <property type="molecule type" value="Genomic_DNA"/>
</dbReference>
<dbReference type="PANTHER" id="PTHR36849">
    <property type="entry name" value="CYTOPLASMIC PROTEIN-RELATED"/>
    <property type="match status" value="1"/>
</dbReference>
<dbReference type="InterPro" id="IPR052552">
    <property type="entry name" value="YeaO-like"/>
</dbReference>
<keyword evidence="2" id="KW-1185">Reference proteome</keyword>
<dbReference type="OrthoDB" id="9790745at2"/>
<dbReference type="PANTHER" id="PTHR36849:SF1">
    <property type="entry name" value="CYTOPLASMIC PROTEIN"/>
    <property type="match status" value="1"/>
</dbReference>
<organism evidence="1 2">
    <name type="scientific">Kribbella jiaozuonensis</name>
    <dbReference type="NCBI Taxonomy" id="2575441"/>
    <lineage>
        <taxon>Bacteria</taxon>
        <taxon>Bacillati</taxon>
        <taxon>Actinomycetota</taxon>
        <taxon>Actinomycetes</taxon>
        <taxon>Propionibacteriales</taxon>
        <taxon>Kribbellaceae</taxon>
        <taxon>Kribbella</taxon>
    </lineage>
</organism>
<accession>A0A4U3LFJ4</accession>
<sequence>MTVRVRRVYDPVEDDGGRRVLVDRLWPRGLSRSKARIDEWCKDVAPSTELREWYGHDPDRYDEFANRYRSELDDPVRAAALSELRELAGNGTLTLLTATKDFAISQAAVLAELLED</sequence>
<dbReference type="Pfam" id="PF22752">
    <property type="entry name" value="DUF488-N3i"/>
    <property type="match status" value="1"/>
</dbReference>
<dbReference type="RefSeq" id="WP_137259476.1">
    <property type="nucleotide sequence ID" value="NZ_JBHSPQ010000006.1"/>
</dbReference>
<dbReference type="Proteomes" id="UP000305836">
    <property type="component" value="Unassembled WGS sequence"/>
</dbReference>